<keyword evidence="4 6" id="KW-0067">ATP-binding</keyword>
<dbReference type="PROSITE" id="PS50893">
    <property type="entry name" value="ABC_TRANSPORTER_2"/>
    <property type="match status" value="1"/>
</dbReference>
<evidence type="ECO:0000256" key="1">
    <source>
        <dbReference type="ARBA" id="ARBA00005417"/>
    </source>
</evidence>
<keyword evidence="2" id="KW-0813">Transport</keyword>
<dbReference type="Gene3D" id="3.40.50.300">
    <property type="entry name" value="P-loop containing nucleotide triphosphate hydrolases"/>
    <property type="match status" value="1"/>
</dbReference>
<evidence type="ECO:0000256" key="4">
    <source>
        <dbReference type="ARBA" id="ARBA00022840"/>
    </source>
</evidence>
<dbReference type="Proteomes" id="UP000190188">
    <property type="component" value="Unassembled WGS sequence"/>
</dbReference>
<dbReference type="RefSeq" id="WP_078500303.1">
    <property type="nucleotide sequence ID" value="NZ_MSZX01000007.1"/>
</dbReference>
<sequence>MSTAIEVTGLEKAYAGKPAVNHIHFQVQKGSCFGLLGPNGAGKSTTMKILSCITQADRGSVQVLGYDVAKQAEEVKKFIGYVPQNITLYEKLSAYDNLVFFGELYGVRGKALKERIMEVLQQVGLADRANDAVGTFSGGMMRRINIAAALLHRPKFMILDEPTVGIDPQSRNHIFELIRTLKEEGMTIIYSTHYMEEVEALCDDVAIIDHGEVVAKGALNDILAQYGGKSVYLELESDIEPNLTLIEGSSVARHGRGWKIETDNVLKTISEVAELCRMKGYKPIQLEVVRPSLEMVFLQLTGTSLRDA</sequence>
<gene>
    <name evidence="6" type="ORF">BVG16_18140</name>
</gene>
<name>A0A1T2X8W6_9BACL</name>
<comment type="caution">
    <text evidence="6">The sequence shown here is derived from an EMBL/GenBank/DDBJ whole genome shotgun (WGS) entry which is preliminary data.</text>
</comment>
<dbReference type="Pfam" id="PF00005">
    <property type="entry name" value="ABC_tran"/>
    <property type="match status" value="1"/>
</dbReference>
<dbReference type="SMART" id="SM00382">
    <property type="entry name" value="AAA"/>
    <property type="match status" value="1"/>
</dbReference>
<dbReference type="InterPro" id="IPR003593">
    <property type="entry name" value="AAA+_ATPase"/>
</dbReference>
<dbReference type="GO" id="GO:0005524">
    <property type="term" value="F:ATP binding"/>
    <property type="evidence" value="ECO:0007669"/>
    <property type="project" value="UniProtKB-KW"/>
</dbReference>
<keyword evidence="3" id="KW-0547">Nucleotide-binding</keyword>
<dbReference type="InterPro" id="IPR050763">
    <property type="entry name" value="ABC_transporter_ATP-binding"/>
</dbReference>
<dbReference type="STRING" id="1324314.BVG16_18140"/>
<dbReference type="InterPro" id="IPR017871">
    <property type="entry name" value="ABC_transporter-like_CS"/>
</dbReference>
<organism evidence="6 7">
    <name type="scientific">Paenibacillus selenitireducens</name>
    <dbReference type="NCBI Taxonomy" id="1324314"/>
    <lineage>
        <taxon>Bacteria</taxon>
        <taxon>Bacillati</taxon>
        <taxon>Bacillota</taxon>
        <taxon>Bacilli</taxon>
        <taxon>Bacillales</taxon>
        <taxon>Paenibacillaceae</taxon>
        <taxon>Paenibacillus</taxon>
    </lineage>
</organism>
<dbReference type="PANTHER" id="PTHR42711">
    <property type="entry name" value="ABC TRANSPORTER ATP-BINDING PROTEIN"/>
    <property type="match status" value="1"/>
</dbReference>
<dbReference type="PANTHER" id="PTHR42711:SF5">
    <property type="entry name" value="ABC TRANSPORTER ATP-BINDING PROTEIN NATA"/>
    <property type="match status" value="1"/>
</dbReference>
<evidence type="ECO:0000256" key="3">
    <source>
        <dbReference type="ARBA" id="ARBA00022741"/>
    </source>
</evidence>
<dbReference type="EMBL" id="MSZX01000007">
    <property type="protein sequence ID" value="OPA76136.1"/>
    <property type="molecule type" value="Genomic_DNA"/>
</dbReference>
<dbReference type="AlphaFoldDB" id="A0A1T2X8W6"/>
<dbReference type="OrthoDB" id="9804819at2"/>
<reference evidence="6 7" key="1">
    <citation type="submission" date="2017-01" db="EMBL/GenBank/DDBJ databases">
        <title>Genome analysis of Paenibacillus selenitrireducens ES3-24.</title>
        <authorList>
            <person name="Xu D."/>
            <person name="Yao R."/>
            <person name="Zheng S."/>
        </authorList>
    </citation>
    <scope>NUCLEOTIDE SEQUENCE [LARGE SCALE GENOMIC DNA]</scope>
    <source>
        <strain evidence="6 7">ES3-24</strain>
    </source>
</reference>
<evidence type="ECO:0000313" key="7">
    <source>
        <dbReference type="Proteomes" id="UP000190188"/>
    </source>
</evidence>
<dbReference type="InterPro" id="IPR027417">
    <property type="entry name" value="P-loop_NTPase"/>
</dbReference>
<comment type="similarity">
    <text evidence="1">Belongs to the ABC transporter superfamily.</text>
</comment>
<dbReference type="PROSITE" id="PS00211">
    <property type="entry name" value="ABC_TRANSPORTER_1"/>
    <property type="match status" value="1"/>
</dbReference>
<protein>
    <submittedName>
        <fullName evidence="6">ABC transporter ATP-binding protein</fullName>
    </submittedName>
</protein>
<evidence type="ECO:0000313" key="6">
    <source>
        <dbReference type="EMBL" id="OPA76136.1"/>
    </source>
</evidence>
<dbReference type="SUPFAM" id="SSF52540">
    <property type="entry name" value="P-loop containing nucleoside triphosphate hydrolases"/>
    <property type="match status" value="1"/>
</dbReference>
<dbReference type="GO" id="GO:0016887">
    <property type="term" value="F:ATP hydrolysis activity"/>
    <property type="evidence" value="ECO:0007669"/>
    <property type="project" value="InterPro"/>
</dbReference>
<dbReference type="InterPro" id="IPR003439">
    <property type="entry name" value="ABC_transporter-like_ATP-bd"/>
</dbReference>
<proteinExistence type="inferred from homology"/>
<evidence type="ECO:0000259" key="5">
    <source>
        <dbReference type="PROSITE" id="PS50893"/>
    </source>
</evidence>
<evidence type="ECO:0000256" key="2">
    <source>
        <dbReference type="ARBA" id="ARBA00022448"/>
    </source>
</evidence>
<feature type="domain" description="ABC transporter" evidence="5">
    <location>
        <begin position="5"/>
        <end position="235"/>
    </location>
</feature>
<accession>A0A1T2X8W6</accession>
<keyword evidence="7" id="KW-1185">Reference proteome</keyword>